<dbReference type="GO" id="GO:0016491">
    <property type="term" value="F:oxidoreductase activity"/>
    <property type="evidence" value="ECO:0007669"/>
    <property type="project" value="InterPro"/>
</dbReference>
<dbReference type="AlphaFoldDB" id="A0A381YE88"/>
<organism evidence="2">
    <name type="scientific">marine metagenome</name>
    <dbReference type="NCBI Taxonomy" id="408172"/>
    <lineage>
        <taxon>unclassified sequences</taxon>
        <taxon>metagenomes</taxon>
        <taxon>ecological metagenomes</taxon>
    </lineage>
</organism>
<dbReference type="PANTHER" id="PTHR43364">
    <property type="entry name" value="NADH-SPECIFIC METHYLGLYOXAL REDUCTASE-RELATED"/>
    <property type="match status" value="1"/>
</dbReference>
<feature type="domain" description="NADP-dependent oxidoreductase" evidence="1">
    <location>
        <begin position="15"/>
        <end position="304"/>
    </location>
</feature>
<name>A0A381YE88_9ZZZZ</name>
<dbReference type="CDD" id="cd19085">
    <property type="entry name" value="AKR_AKR11B3"/>
    <property type="match status" value="1"/>
</dbReference>
<dbReference type="InterPro" id="IPR023210">
    <property type="entry name" value="NADP_OxRdtase_dom"/>
</dbReference>
<sequence length="313" mass="35405">MKFSRIAGIEKDWSRITLGCWQIAPSDGWGDICSPKEAEKVVHTALDHEITAFDTAEGYGDGESERRLGKAMGSQKESVIIISKIWPESDQTLEDYQNALNNSLKALNRDYVDLYLMHWPGNYFNSHEKSARLIEYMLALKQSGKTTTIGLSNFKADDLELLGNSIKEFSLNEVPYSLLDRRYEGKTRDLSKKNDMQYMAFSPTAQGLLARTLKDEDLKLPTRRTHHLFQSSIYPEAKKVWETVRMIANELGCNPIEVAIAWVLQQENIFTAIIGSRKPQQVAEFAPAGDLKLSQDHLSRLTEASNAFPTVKL</sequence>
<gene>
    <name evidence="2" type="ORF">METZ01_LOCUS127717</name>
</gene>
<protein>
    <recommendedName>
        <fullName evidence="1">NADP-dependent oxidoreductase domain-containing protein</fullName>
    </recommendedName>
</protein>
<dbReference type="PRINTS" id="PR00069">
    <property type="entry name" value="ALDKETRDTASE"/>
</dbReference>
<dbReference type="InterPro" id="IPR020471">
    <property type="entry name" value="AKR"/>
</dbReference>
<dbReference type="PANTHER" id="PTHR43364:SF1">
    <property type="entry name" value="OXIDOREDUCTASE YDHF"/>
    <property type="match status" value="1"/>
</dbReference>
<dbReference type="SUPFAM" id="SSF51430">
    <property type="entry name" value="NAD(P)-linked oxidoreductase"/>
    <property type="match status" value="1"/>
</dbReference>
<evidence type="ECO:0000259" key="1">
    <source>
        <dbReference type="Pfam" id="PF00248"/>
    </source>
</evidence>
<evidence type="ECO:0000313" key="2">
    <source>
        <dbReference type="EMBL" id="SVA74863.1"/>
    </source>
</evidence>
<accession>A0A381YE88</accession>
<proteinExistence type="predicted"/>
<dbReference type="InterPro" id="IPR050523">
    <property type="entry name" value="AKR_Detox_Biosynth"/>
</dbReference>
<dbReference type="Gene3D" id="3.20.20.100">
    <property type="entry name" value="NADP-dependent oxidoreductase domain"/>
    <property type="match status" value="1"/>
</dbReference>
<dbReference type="EMBL" id="UINC01017931">
    <property type="protein sequence ID" value="SVA74863.1"/>
    <property type="molecule type" value="Genomic_DNA"/>
</dbReference>
<dbReference type="InterPro" id="IPR036812">
    <property type="entry name" value="NAD(P)_OxRdtase_dom_sf"/>
</dbReference>
<reference evidence="2" key="1">
    <citation type="submission" date="2018-05" db="EMBL/GenBank/DDBJ databases">
        <authorList>
            <person name="Lanie J.A."/>
            <person name="Ng W.-L."/>
            <person name="Kazmierczak K.M."/>
            <person name="Andrzejewski T.M."/>
            <person name="Davidsen T.M."/>
            <person name="Wayne K.J."/>
            <person name="Tettelin H."/>
            <person name="Glass J.I."/>
            <person name="Rusch D."/>
            <person name="Podicherti R."/>
            <person name="Tsui H.-C.T."/>
            <person name="Winkler M.E."/>
        </authorList>
    </citation>
    <scope>NUCLEOTIDE SEQUENCE</scope>
</reference>
<dbReference type="GO" id="GO:0005829">
    <property type="term" value="C:cytosol"/>
    <property type="evidence" value="ECO:0007669"/>
    <property type="project" value="TreeGrafter"/>
</dbReference>
<dbReference type="Pfam" id="PF00248">
    <property type="entry name" value="Aldo_ket_red"/>
    <property type="match status" value="1"/>
</dbReference>